<evidence type="ECO:0000256" key="5">
    <source>
        <dbReference type="ARBA" id="ARBA00039112"/>
    </source>
</evidence>
<keyword evidence="4 11" id="KW-0949">S-adenosyl-L-methionine</keyword>
<dbReference type="InterPro" id="IPR029063">
    <property type="entry name" value="SAM-dependent_MTases_sf"/>
</dbReference>
<sequence>SQFINLYYMSNSNMDPPQETESSAPTSHGSVDYDQALKYWGDVSADDCGMLGGVPKWKGYANINKVDLHGSRSFLAKLGIGEKNGRQIVENALEGGAGIGRVTEGLLLHVAREVDIIEPIFKFTLALHGKPGIRSIENISMSAWRPDPLVSYGLVWIQWCLGYLTDEEVLEHLGHCKSALKSPNGLIVIKENISTSGQDIYDDEDGGVTRGDAKFRKLFKEAGLRIVKVEIQKGMSPANAEKLFPVKMYGLKPEALEPEIEQ</sequence>
<comment type="catalytic activity">
    <reaction evidence="9">
        <text>N-terminal L-prolyl-L-prolyl-L-lysyl-[protein] + 2 S-adenosyl-L-methionine = N-terminal N,N-dimethyl-L-prolyl-L-prolyl-L-lysyl-[protein] + 2 S-adenosyl-L-homocysteine + 2 H(+)</text>
        <dbReference type="Rhea" id="RHEA:54736"/>
        <dbReference type="Rhea" id="RHEA-COMP:13787"/>
        <dbReference type="Rhea" id="RHEA-COMP:13974"/>
        <dbReference type="ChEBI" id="CHEBI:15378"/>
        <dbReference type="ChEBI" id="CHEBI:57856"/>
        <dbReference type="ChEBI" id="CHEBI:59789"/>
        <dbReference type="ChEBI" id="CHEBI:138059"/>
        <dbReference type="ChEBI" id="CHEBI:138318"/>
        <dbReference type="EC" id="2.1.1.244"/>
    </reaction>
</comment>
<feature type="non-terminal residue" evidence="12">
    <location>
        <position position="1"/>
    </location>
</feature>
<evidence type="ECO:0000256" key="2">
    <source>
        <dbReference type="ARBA" id="ARBA00022603"/>
    </source>
</evidence>
<feature type="binding site" evidence="11">
    <location>
        <position position="158"/>
    </location>
    <ligand>
        <name>S-adenosyl-L-methionine</name>
        <dbReference type="ChEBI" id="CHEBI:59789"/>
    </ligand>
</feature>
<keyword evidence="13" id="KW-1185">Reference proteome</keyword>
<evidence type="ECO:0000256" key="10">
    <source>
        <dbReference type="ARBA" id="ARBA00048167"/>
    </source>
</evidence>
<proteinExistence type="inferred from homology"/>
<dbReference type="EC" id="2.1.1.244" evidence="5"/>
<evidence type="ECO:0000256" key="6">
    <source>
        <dbReference type="ARBA" id="ARBA00039449"/>
    </source>
</evidence>
<protein>
    <recommendedName>
        <fullName evidence="6">Alpha N-terminal protein methyltransferase 1</fullName>
        <ecNumber evidence="5">2.1.1.244</ecNumber>
    </recommendedName>
    <alternativeName>
        <fullName evidence="7">X-Pro-Lys N-terminal protein methyltransferase 1</fullName>
    </alternativeName>
</protein>
<evidence type="ECO:0000256" key="7">
    <source>
        <dbReference type="ARBA" id="ARBA00043129"/>
    </source>
</evidence>
<comment type="catalytic activity">
    <reaction evidence="10">
        <text>N-terminal L-alanyl-L-prolyl-L-lysyl-[protein] + 3 S-adenosyl-L-methionine = N-terminal N,N,N-trimethyl-L-alanyl-L-prolyl-L-lysyl-[protein] + 3 S-adenosyl-L-homocysteine + 3 H(+)</text>
        <dbReference type="Rhea" id="RHEA:54712"/>
        <dbReference type="Rhea" id="RHEA-COMP:13785"/>
        <dbReference type="Rhea" id="RHEA-COMP:13971"/>
        <dbReference type="ChEBI" id="CHEBI:15378"/>
        <dbReference type="ChEBI" id="CHEBI:57856"/>
        <dbReference type="ChEBI" id="CHEBI:59789"/>
        <dbReference type="ChEBI" id="CHEBI:138057"/>
        <dbReference type="ChEBI" id="CHEBI:138315"/>
        <dbReference type="EC" id="2.1.1.244"/>
    </reaction>
</comment>
<evidence type="ECO:0000256" key="4">
    <source>
        <dbReference type="ARBA" id="ARBA00022691"/>
    </source>
</evidence>
<dbReference type="InterPro" id="IPR008576">
    <property type="entry name" value="MeTrfase_NTM1"/>
</dbReference>
<comment type="catalytic activity">
    <reaction evidence="8">
        <text>N-terminal L-seryl-L-prolyl-L-lysyl-[protein] + 3 S-adenosyl-L-methionine = N-terminal N,N,N-trimethyl-L-seryl-L-prolyl-L-lysyl-[protein] + 3 S-adenosyl-L-homocysteine + 3 H(+)</text>
        <dbReference type="Rhea" id="RHEA:54724"/>
        <dbReference type="Rhea" id="RHEA-COMP:13789"/>
        <dbReference type="Rhea" id="RHEA-COMP:13973"/>
        <dbReference type="ChEBI" id="CHEBI:15378"/>
        <dbReference type="ChEBI" id="CHEBI:57856"/>
        <dbReference type="ChEBI" id="CHEBI:59789"/>
        <dbReference type="ChEBI" id="CHEBI:138061"/>
        <dbReference type="ChEBI" id="CHEBI:138317"/>
        <dbReference type="EC" id="2.1.1.244"/>
    </reaction>
</comment>
<gene>
    <name evidence="12" type="ORF">BN1708_006742</name>
</gene>
<dbReference type="GO" id="GO:0032259">
    <property type="term" value="P:methylation"/>
    <property type="evidence" value="ECO:0007669"/>
    <property type="project" value="UniProtKB-KW"/>
</dbReference>
<evidence type="ECO:0000256" key="9">
    <source>
        <dbReference type="ARBA" id="ARBA00047885"/>
    </source>
</evidence>
<evidence type="ECO:0000313" key="12">
    <source>
        <dbReference type="EMBL" id="CRK35439.1"/>
    </source>
</evidence>
<dbReference type="AlphaFoldDB" id="A0A0G4MML7"/>
<dbReference type="GO" id="GO:0005737">
    <property type="term" value="C:cytoplasm"/>
    <property type="evidence" value="ECO:0007669"/>
    <property type="project" value="TreeGrafter"/>
</dbReference>
<evidence type="ECO:0000256" key="11">
    <source>
        <dbReference type="PIRSR" id="PIRSR016958-1"/>
    </source>
</evidence>
<comment type="similarity">
    <text evidence="1">Belongs to the methyltransferase superfamily. NTM1 family.</text>
</comment>
<dbReference type="GO" id="GO:0071885">
    <property type="term" value="F:N-terminal protein N-methyltransferase activity"/>
    <property type="evidence" value="ECO:0007669"/>
    <property type="project" value="UniProtKB-EC"/>
</dbReference>
<keyword evidence="2" id="KW-0489">Methyltransferase</keyword>
<evidence type="ECO:0000256" key="8">
    <source>
        <dbReference type="ARBA" id="ARBA00047306"/>
    </source>
</evidence>
<organism evidence="12 13">
    <name type="scientific">Verticillium longisporum</name>
    <name type="common">Verticillium dahliae var. longisporum</name>
    <dbReference type="NCBI Taxonomy" id="100787"/>
    <lineage>
        <taxon>Eukaryota</taxon>
        <taxon>Fungi</taxon>
        <taxon>Dikarya</taxon>
        <taxon>Ascomycota</taxon>
        <taxon>Pezizomycotina</taxon>
        <taxon>Sordariomycetes</taxon>
        <taxon>Hypocreomycetidae</taxon>
        <taxon>Glomerellales</taxon>
        <taxon>Plectosphaerellaceae</taxon>
        <taxon>Verticillium</taxon>
    </lineage>
</organism>
<dbReference type="PANTHER" id="PTHR12753:SF0">
    <property type="entry name" value="ALPHA N-TERMINAL PROTEIN METHYLTRANSFERASE 1"/>
    <property type="match status" value="1"/>
</dbReference>
<dbReference type="EMBL" id="CVQH01023527">
    <property type="protein sequence ID" value="CRK35439.1"/>
    <property type="molecule type" value="Genomic_DNA"/>
</dbReference>
<dbReference type="Proteomes" id="UP000044602">
    <property type="component" value="Unassembled WGS sequence"/>
</dbReference>
<evidence type="ECO:0000256" key="1">
    <source>
        <dbReference type="ARBA" id="ARBA00009059"/>
    </source>
</evidence>
<feature type="binding site" evidence="11">
    <location>
        <position position="101"/>
    </location>
    <ligand>
        <name>S-adenosyl-L-methionine</name>
        <dbReference type="ChEBI" id="CHEBI:59789"/>
    </ligand>
</feature>
<keyword evidence="3" id="KW-0808">Transferase</keyword>
<dbReference type="STRING" id="100787.A0A0G4MML7"/>
<evidence type="ECO:0000313" key="13">
    <source>
        <dbReference type="Proteomes" id="UP000044602"/>
    </source>
</evidence>
<reference evidence="12 13" key="1">
    <citation type="submission" date="2015-05" db="EMBL/GenBank/DDBJ databases">
        <authorList>
            <person name="Wang D.B."/>
            <person name="Wang M."/>
        </authorList>
    </citation>
    <scope>NUCLEOTIDE SEQUENCE [LARGE SCALE GENOMIC DNA]</scope>
    <source>
        <strain evidence="12">VL1</strain>
    </source>
</reference>
<dbReference type="PIRSF" id="PIRSF016958">
    <property type="entry name" value="DUF858_MeTrfase_lik"/>
    <property type="match status" value="1"/>
</dbReference>
<dbReference type="Pfam" id="PF05891">
    <property type="entry name" value="Methyltransf_PK"/>
    <property type="match status" value="1"/>
</dbReference>
<evidence type="ECO:0000256" key="3">
    <source>
        <dbReference type="ARBA" id="ARBA00022679"/>
    </source>
</evidence>
<name>A0A0G4MML7_VERLO</name>
<dbReference type="SUPFAM" id="SSF53335">
    <property type="entry name" value="S-adenosyl-L-methionine-dependent methyltransferases"/>
    <property type="match status" value="1"/>
</dbReference>
<dbReference type="Gene3D" id="3.40.50.150">
    <property type="entry name" value="Vaccinia Virus protein VP39"/>
    <property type="match status" value="1"/>
</dbReference>
<dbReference type="PANTHER" id="PTHR12753">
    <property type="entry name" value="AD-003 - RELATED"/>
    <property type="match status" value="1"/>
</dbReference>
<feature type="binding site" evidence="11">
    <location>
        <position position="96"/>
    </location>
    <ligand>
        <name>S-adenosyl-L-methionine</name>
        <dbReference type="ChEBI" id="CHEBI:59789"/>
    </ligand>
</feature>
<accession>A0A0G4MML7</accession>